<keyword evidence="1" id="KW-1133">Transmembrane helix</keyword>
<accession>A0ABR7JRN3</accession>
<dbReference type="InterPro" id="IPR015050">
    <property type="entry name" value="BofC_C"/>
</dbReference>
<evidence type="ECO:0000259" key="2">
    <source>
        <dbReference type="Pfam" id="PF08955"/>
    </source>
</evidence>
<name>A0ABR7JRN3_9FIRM</name>
<proteinExistence type="predicted"/>
<evidence type="ECO:0000256" key="1">
    <source>
        <dbReference type="SAM" id="Phobius"/>
    </source>
</evidence>
<comment type="caution">
    <text evidence="3">The sequence shown here is derived from an EMBL/GenBank/DDBJ whole genome shotgun (WGS) entry which is preliminary data.</text>
</comment>
<sequence>MFEEKKSFPWKIPALVLVCVLVLSGGIYIGIKSRNTDAKPNNATQTNVSDGKTKAAEAFGLNENCEVWLHKTYDDESDSKSSPVMIGTVPKELLDKSEEEIIAYFKDKYPNREVQSINKYEIVLTEVEDSTVDLSKANKYSVESNSGYVGIYKYDSEGKKTLVEETEIEVDSLPITVQDELQQGITVSSQDEAYLKLEDMDS</sequence>
<dbReference type="Proteomes" id="UP000609849">
    <property type="component" value="Unassembled WGS sequence"/>
</dbReference>
<dbReference type="EMBL" id="JACRWE010000005">
    <property type="protein sequence ID" value="MBC5997561.1"/>
    <property type="molecule type" value="Genomic_DNA"/>
</dbReference>
<organism evidence="3 4">
    <name type="scientific">Romboutsia faecis</name>
    <dbReference type="NCBI Taxonomy" id="2764597"/>
    <lineage>
        <taxon>Bacteria</taxon>
        <taxon>Bacillati</taxon>
        <taxon>Bacillota</taxon>
        <taxon>Clostridia</taxon>
        <taxon>Peptostreptococcales</taxon>
        <taxon>Peptostreptococcaceae</taxon>
        <taxon>Romboutsia</taxon>
    </lineage>
</organism>
<reference evidence="3 4" key="1">
    <citation type="submission" date="2020-08" db="EMBL/GenBank/DDBJ databases">
        <authorList>
            <person name="Liu C."/>
            <person name="Sun Q."/>
        </authorList>
    </citation>
    <scope>NUCLEOTIDE SEQUENCE [LARGE SCALE GENOMIC DNA]</scope>
    <source>
        <strain evidence="3 4">NSJ-18</strain>
    </source>
</reference>
<evidence type="ECO:0000313" key="4">
    <source>
        <dbReference type="Proteomes" id="UP000609849"/>
    </source>
</evidence>
<feature type="domain" description="Bypass of forespore C C-terminal" evidence="2">
    <location>
        <begin position="135"/>
        <end position="192"/>
    </location>
</feature>
<evidence type="ECO:0000313" key="3">
    <source>
        <dbReference type="EMBL" id="MBC5997561.1"/>
    </source>
</evidence>
<dbReference type="RefSeq" id="WP_172976726.1">
    <property type="nucleotide sequence ID" value="NZ_JACRWE010000005.1"/>
</dbReference>
<dbReference type="Pfam" id="PF08955">
    <property type="entry name" value="BofC_C"/>
    <property type="match status" value="1"/>
</dbReference>
<keyword evidence="1" id="KW-0472">Membrane</keyword>
<keyword evidence="4" id="KW-1185">Reference proteome</keyword>
<gene>
    <name evidence="3" type="ORF">H8923_12370</name>
</gene>
<protein>
    <submittedName>
        <fullName evidence="3">BofC C-terminal domain-containing protein</fullName>
    </submittedName>
</protein>
<feature type="transmembrane region" description="Helical" evidence="1">
    <location>
        <begin position="12"/>
        <end position="31"/>
    </location>
</feature>
<keyword evidence="1" id="KW-0812">Transmembrane</keyword>